<dbReference type="AlphaFoldDB" id="A0A2J8A2B4"/>
<keyword evidence="2" id="KW-1185">Reference proteome</keyword>
<gene>
    <name evidence="1" type="ORF">TSOC_006968</name>
</gene>
<sequence>MAVPRLRRTSCRLVFVPSSPPEQRVRPLKREAHLEQEHEDSTNIYYGNIIDKYNKRHKYHKRCSMNALREWYGSAWEERVQQAGEASTLQELQEGYHFAWDMPKQDYSQQEVAPSRRLDLARTTNLLPERDYFDCVCALNLGQRRYINHFLHMIKHSPADKPLRDLLSGRGMGTTTLADVLAAIHWFAPRSKAPPDAVIVLKLAPTGKAAFNIHGSTIHSGLYSG</sequence>
<evidence type="ECO:0000313" key="2">
    <source>
        <dbReference type="Proteomes" id="UP000236333"/>
    </source>
</evidence>
<organism evidence="1 2">
    <name type="scientific">Tetrabaena socialis</name>
    <dbReference type="NCBI Taxonomy" id="47790"/>
    <lineage>
        <taxon>Eukaryota</taxon>
        <taxon>Viridiplantae</taxon>
        <taxon>Chlorophyta</taxon>
        <taxon>core chlorophytes</taxon>
        <taxon>Chlorophyceae</taxon>
        <taxon>CS clade</taxon>
        <taxon>Chlamydomonadales</taxon>
        <taxon>Tetrabaenaceae</taxon>
        <taxon>Tetrabaena</taxon>
    </lineage>
</organism>
<dbReference type="OrthoDB" id="508102at2759"/>
<dbReference type="EMBL" id="PGGS01000222">
    <property type="protein sequence ID" value="PNH06657.1"/>
    <property type="molecule type" value="Genomic_DNA"/>
</dbReference>
<evidence type="ECO:0000313" key="1">
    <source>
        <dbReference type="EMBL" id="PNH06657.1"/>
    </source>
</evidence>
<proteinExistence type="predicted"/>
<comment type="caution">
    <text evidence="1">The sequence shown here is derived from an EMBL/GenBank/DDBJ whole genome shotgun (WGS) entry which is preliminary data.</text>
</comment>
<protein>
    <submittedName>
        <fullName evidence="1">Uncharacterized protein</fullName>
    </submittedName>
</protein>
<accession>A0A2J8A2B4</accession>
<reference evidence="1 2" key="1">
    <citation type="journal article" date="2017" name="Mol. Biol. Evol.">
        <title>The 4-celled Tetrabaena socialis nuclear genome reveals the essential components for genetic control of cell number at the origin of multicellularity in the volvocine lineage.</title>
        <authorList>
            <person name="Featherston J."/>
            <person name="Arakaki Y."/>
            <person name="Hanschen E.R."/>
            <person name="Ferris P.J."/>
            <person name="Michod R.E."/>
            <person name="Olson B.J.S.C."/>
            <person name="Nozaki H."/>
            <person name="Durand P.M."/>
        </authorList>
    </citation>
    <scope>NUCLEOTIDE SEQUENCE [LARGE SCALE GENOMIC DNA]</scope>
    <source>
        <strain evidence="1 2">NIES-571</strain>
    </source>
</reference>
<dbReference type="Proteomes" id="UP000236333">
    <property type="component" value="Unassembled WGS sequence"/>
</dbReference>
<name>A0A2J8A2B4_9CHLO</name>